<feature type="domain" description="DUF6536" evidence="3">
    <location>
        <begin position="272"/>
        <end position="424"/>
    </location>
</feature>
<dbReference type="InterPro" id="IPR046623">
    <property type="entry name" value="DUF6536"/>
</dbReference>
<feature type="compositionally biased region" description="Polar residues" evidence="1">
    <location>
        <begin position="52"/>
        <end position="76"/>
    </location>
</feature>
<keyword evidence="5" id="KW-1185">Reference proteome</keyword>
<feature type="compositionally biased region" description="Basic residues" evidence="1">
    <location>
        <begin position="174"/>
        <end position="183"/>
    </location>
</feature>
<feature type="transmembrane region" description="Helical" evidence="2">
    <location>
        <begin position="272"/>
        <end position="298"/>
    </location>
</feature>
<comment type="caution">
    <text evidence="4">The sequence shown here is derived from an EMBL/GenBank/DDBJ whole genome shotgun (WGS) entry which is preliminary data.</text>
</comment>
<name>A0AAN6UYC4_9PEZI</name>
<feature type="transmembrane region" description="Helical" evidence="2">
    <location>
        <begin position="675"/>
        <end position="695"/>
    </location>
</feature>
<feature type="compositionally biased region" description="Polar residues" evidence="1">
    <location>
        <begin position="104"/>
        <end position="114"/>
    </location>
</feature>
<feature type="transmembrane region" description="Helical" evidence="2">
    <location>
        <begin position="328"/>
        <end position="345"/>
    </location>
</feature>
<dbReference type="GeneID" id="87814626"/>
<feature type="compositionally biased region" description="Basic and acidic residues" evidence="1">
    <location>
        <begin position="238"/>
        <end position="248"/>
    </location>
</feature>
<keyword evidence="2" id="KW-1133">Transmembrane helix</keyword>
<dbReference type="Pfam" id="PF20163">
    <property type="entry name" value="DUF6536"/>
    <property type="match status" value="1"/>
</dbReference>
<dbReference type="Proteomes" id="UP001302676">
    <property type="component" value="Unassembled WGS sequence"/>
</dbReference>
<sequence>MEPVSPPRAQRPSSYRYTWDENGKVAEVTRIRESRSFSAERLRLDHERRKSSGQWRFQNIAVANNSPPDLGESQQPAIPGSPAQQPGGGIKRRSGSYRRYRPSWQPSLPKSQQYPDPYPDFDKRTGEPYTQSAGPGASEYPYSPDDVVPDYLRSFIRHEDGSGSGDDGNNNSHSHSHGHGRGSGRRDESPPYGASDDDTPPYVESPPYRSRNNSSEMEDDGDSDDSDETDTDDDDDVSKEKGYKDTIHRNSSYGSYGSSRRSTSWQALRSGWRAGVALTVLATLAVLIAGFVCLMVAISGKPSSASVAAAVYVGACGTATAVNMGVHAAITVAAVVLLAGANYVFQVLTSPTRAEVDAAHRQERWVDIGVPSLRNLKWIGRGRAALAVLVVVMAVLTQILYHAVVFVSQTAPSFKAAMVSEPFVRGAAFSGDFAADGSGFSRPDLLALQRRVVDGDLVRLSAPDCMDQFGGAFETAYSAVLLVSDTQTTSTGMSRVTPPALVDPSAMQVQYCLALPAPPPTCQVNLNASLLGIVALLNSIAVVATSAVLFRRRSAFRPLVTLGDAFASFLQDPDPTTRGACLLTKSDVVRGRTWPRAEAKYWIPDSHYWARSVPFTGWLSTFLLWALCAGLAAAALVYHLTADTTSSLSALGLADPHALIRFPFTPSSTTTLPPAAIAVLAAVPQLLFAVLYLSVNSLLTTYYLSHESSLFAMGGHPVGPVGRPLRVSADPVGAQTTGVRLTLPHVVSLPLAVLFAGMSFLTGQSFVAVVVRAVPVSVSPTASPDAAGESPSLVALGTSGQALVALLIALGLLAIAVVTLGMRRAPSAITVKGEMIGNPMVMPGGSCSAVVSARCQPVGGREETALWRRPVMWGVTREGNGYGVSHCGFTAGRAGTVGMGRSYA</sequence>
<feature type="transmembrane region" description="Helical" evidence="2">
    <location>
        <begin position="749"/>
        <end position="771"/>
    </location>
</feature>
<feature type="transmembrane region" description="Helical" evidence="2">
    <location>
        <begin position="615"/>
        <end position="638"/>
    </location>
</feature>
<reference evidence="4" key="1">
    <citation type="journal article" date="2023" name="Mol. Phylogenet. Evol.">
        <title>Genome-scale phylogeny and comparative genomics of the fungal order Sordariales.</title>
        <authorList>
            <person name="Hensen N."/>
            <person name="Bonometti L."/>
            <person name="Westerberg I."/>
            <person name="Brannstrom I.O."/>
            <person name="Guillou S."/>
            <person name="Cros-Aarteil S."/>
            <person name="Calhoun S."/>
            <person name="Haridas S."/>
            <person name="Kuo A."/>
            <person name="Mondo S."/>
            <person name="Pangilinan J."/>
            <person name="Riley R."/>
            <person name="LaButti K."/>
            <person name="Andreopoulos B."/>
            <person name="Lipzen A."/>
            <person name="Chen C."/>
            <person name="Yan M."/>
            <person name="Daum C."/>
            <person name="Ng V."/>
            <person name="Clum A."/>
            <person name="Steindorff A."/>
            <person name="Ohm R.A."/>
            <person name="Martin F."/>
            <person name="Silar P."/>
            <person name="Natvig D.O."/>
            <person name="Lalanne C."/>
            <person name="Gautier V."/>
            <person name="Ament-Velasquez S.L."/>
            <person name="Kruys A."/>
            <person name="Hutchinson M.I."/>
            <person name="Powell A.J."/>
            <person name="Barry K."/>
            <person name="Miller A.N."/>
            <person name="Grigoriev I.V."/>
            <person name="Debuchy R."/>
            <person name="Gladieux P."/>
            <person name="Hiltunen Thoren M."/>
            <person name="Johannesson H."/>
        </authorList>
    </citation>
    <scope>NUCLEOTIDE SEQUENCE</scope>
    <source>
        <strain evidence="4">CBS 141.50</strain>
    </source>
</reference>
<organism evidence="4 5">
    <name type="scientific">Dichotomopilus funicola</name>
    <dbReference type="NCBI Taxonomy" id="1934379"/>
    <lineage>
        <taxon>Eukaryota</taxon>
        <taxon>Fungi</taxon>
        <taxon>Dikarya</taxon>
        <taxon>Ascomycota</taxon>
        <taxon>Pezizomycotina</taxon>
        <taxon>Sordariomycetes</taxon>
        <taxon>Sordariomycetidae</taxon>
        <taxon>Sordariales</taxon>
        <taxon>Chaetomiaceae</taxon>
        <taxon>Dichotomopilus</taxon>
    </lineage>
</organism>
<keyword evidence="2" id="KW-0472">Membrane</keyword>
<gene>
    <name evidence="4" type="ORF">C8A04DRAFT_14224</name>
</gene>
<feature type="compositionally biased region" description="Acidic residues" evidence="1">
    <location>
        <begin position="216"/>
        <end position="237"/>
    </location>
</feature>
<proteinExistence type="predicted"/>
<feature type="transmembrane region" description="Helical" evidence="2">
    <location>
        <begin position="528"/>
        <end position="550"/>
    </location>
</feature>
<keyword evidence="2" id="KW-0812">Transmembrane</keyword>
<feature type="transmembrane region" description="Helical" evidence="2">
    <location>
        <begin position="305"/>
        <end position="322"/>
    </location>
</feature>
<evidence type="ECO:0000256" key="1">
    <source>
        <dbReference type="SAM" id="MobiDB-lite"/>
    </source>
</evidence>
<evidence type="ECO:0000313" key="4">
    <source>
        <dbReference type="EMBL" id="KAK4141295.1"/>
    </source>
</evidence>
<accession>A0AAN6UYC4</accession>
<dbReference type="PANTHER" id="PTHR35395:SF1">
    <property type="entry name" value="DUF6536 DOMAIN-CONTAINING PROTEIN"/>
    <property type="match status" value="1"/>
</dbReference>
<reference evidence="4" key="2">
    <citation type="submission" date="2023-05" db="EMBL/GenBank/DDBJ databases">
        <authorList>
            <consortium name="Lawrence Berkeley National Laboratory"/>
            <person name="Steindorff A."/>
            <person name="Hensen N."/>
            <person name="Bonometti L."/>
            <person name="Westerberg I."/>
            <person name="Brannstrom I.O."/>
            <person name="Guillou S."/>
            <person name="Cros-Aarteil S."/>
            <person name="Calhoun S."/>
            <person name="Haridas S."/>
            <person name="Kuo A."/>
            <person name="Mondo S."/>
            <person name="Pangilinan J."/>
            <person name="Riley R."/>
            <person name="Labutti K."/>
            <person name="Andreopoulos B."/>
            <person name="Lipzen A."/>
            <person name="Chen C."/>
            <person name="Yanf M."/>
            <person name="Daum C."/>
            <person name="Ng V."/>
            <person name="Clum A."/>
            <person name="Ohm R."/>
            <person name="Martin F."/>
            <person name="Silar P."/>
            <person name="Natvig D."/>
            <person name="Lalanne C."/>
            <person name="Gautier V."/>
            <person name="Ament-Velasquez S.L."/>
            <person name="Kruys A."/>
            <person name="Hutchinson M.I."/>
            <person name="Powell A.J."/>
            <person name="Barry K."/>
            <person name="Miller A.N."/>
            <person name="Grigoriev I.V."/>
            <person name="Debuchy R."/>
            <person name="Gladieux P."/>
            <person name="Thoren M.H."/>
            <person name="Johannesson H."/>
        </authorList>
    </citation>
    <scope>NUCLEOTIDE SEQUENCE</scope>
    <source>
        <strain evidence="4">CBS 141.50</strain>
    </source>
</reference>
<evidence type="ECO:0000256" key="2">
    <source>
        <dbReference type="SAM" id="Phobius"/>
    </source>
</evidence>
<dbReference type="PANTHER" id="PTHR35395">
    <property type="entry name" value="DUF6536 DOMAIN-CONTAINING PROTEIN"/>
    <property type="match status" value="1"/>
</dbReference>
<feature type="compositionally biased region" description="Basic residues" evidence="1">
    <location>
        <begin position="90"/>
        <end position="101"/>
    </location>
</feature>
<dbReference type="RefSeq" id="XP_062634666.1">
    <property type="nucleotide sequence ID" value="XM_062778013.1"/>
</dbReference>
<feature type="transmembrane region" description="Helical" evidence="2">
    <location>
        <begin position="802"/>
        <end position="822"/>
    </location>
</feature>
<evidence type="ECO:0000259" key="3">
    <source>
        <dbReference type="Pfam" id="PF20163"/>
    </source>
</evidence>
<feature type="transmembrane region" description="Helical" evidence="2">
    <location>
        <begin position="384"/>
        <end position="404"/>
    </location>
</feature>
<evidence type="ECO:0000313" key="5">
    <source>
        <dbReference type="Proteomes" id="UP001302676"/>
    </source>
</evidence>
<protein>
    <recommendedName>
        <fullName evidence="3">DUF6536 domain-containing protein</fullName>
    </recommendedName>
</protein>
<dbReference type="AlphaFoldDB" id="A0AAN6UYC4"/>
<feature type="region of interest" description="Disordered" evidence="1">
    <location>
        <begin position="44"/>
        <end position="260"/>
    </location>
</feature>
<feature type="compositionally biased region" description="Low complexity" evidence="1">
    <location>
        <begin position="251"/>
        <end position="260"/>
    </location>
</feature>
<dbReference type="EMBL" id="MU853614">
    <property type="protein sequence ID" value="KAK4141295.1"/>
    <property type="molecule type" value="Genomic_DNA"/>
</dbReference>